<dbReference type="HOGENOM" id="CLU_456732_0_0_1"/>
<protein>
    <recommendedName>
        <fullName evidence="1">peptidylprolyl isomerase</fullName>
        <ecNumber evidence="1">5.2.1.8</ecNumber>
    </recommendedName>
</protein>
<keyword evidence="6" id="KW-1185">Reference proteome</keyword>
<dbReference type="EnsemblProtists" id="PYU1_T011820">
    <property type="protein sequence ID" value="PYU1_T011820"/>
    <property type="gene ID" value="PYU1_G011794"/>
</dbReference>
<dbReference type="SUPFAM" id="SSF54534">
    <property type="entry name" value="FKBP-like"/>
    <property type="match status" value="1"/>
</dbReference>
<reference evidence="5" key="3">
    <citation type="submission" date="2015-02" db="UniProtKB">
        <authorList>
            <consortium name="EnsemblProtists"/>
        </authorList>
    </citation>
    <scope>IDENTIFICATION</scope>
    <source>
        <strain evidence="5">DAOM BR144</strain>
    </source>
</reference>
<dbReference type="PANTHER" id="PTHR44927:SF1">
    <property type="entry name" value="FK506-BINDING PROTEIN 15"/>
    <property type="match status" value="1"/>
</dbReference>
<evidence type="ECO:0000259" key="4">
    <source>
        <dbReference type="PROSITE" id="PS50059"/>
    </source>
</evidence>
<dbReference type="PROSITE" id="PS50059">
    <property type="entry name" value="FKBP_PPIASE"/>
    <property type="match status" value="1"/>
</dbReference>
<sequence length="598" mass="65028">MSSNPKTRLNGIFQDAAAAATGQGNDALRYVAPKEPSRQQAQQQQAAPAAAAATASASAIVYTATVSLYQYDATARKYVQMLNPNQSTTIGCVIVGSDANYNLLFYNSTKQHLCLIPIKFTTFKPILQPKNYINFYDEKGANWSVKFASEDQVSEFMKQIFLTKIHVEIWGTEKSVTKTSPNALIKDDLLFMKEDATAVTTGDTVAVSFSCWRVVGNATCAPSEVVTKYSPFEKATDADLRKFRIGDGNERIKALEEGVVGMKKGGKRIILAPPGKTNGQDWYLVEVQLLKTKTGGGSSSSNSQRKSVSSISTSATAAAAEPSNSGKAKTPRRRSSPNAASNAAAANSSSDIVPREDESAQDDLELKELRLLQREKQLEIQTKALEKVRLSAAAGTNPGFDAFIGMAQAQQQQAAFAQSGFGASSMGFSPYGTGSMFNPMQQQSPLVSASGRPLDGLIMELHAKVDYLIRNVPAPGSNSSIGSSVGGVTDVSAVIRGVERLASENDRLLLQINSQNQQYQSYEKRCEELLKQNQRLQDEKRLFDEKYQAIASQQLNYNSEISSLTSARDAAITQTNRLHAEYQQLLTAFYQKQQVSCK</sequence>
<organism evidence="5 6">
    <name type="scientific">Globisporangium ultimum (strain ATCC 200006 / CBS 805.95 / DAOM BR144)</name>
    <name type="common">Pythium ultimum</name>
    <dbReference type="NCBI Taxonomy" id="431595"/>
    <lineage>
        <taxon>Eukaryota</taxon>
        <taxon>Sar</taxon>
        <taxon>Stramenopiles</taxon>
        <taxon>Oomycota</taxon>
        <taxon>Peronosporomycetes</taxon>
        <taxon>Pythiales</taxon>
        <taxon>Pythiaceae</taxon>
        <taxon>Globisporangium</taxon>
    </lineage>
</organism>
<dbReference type="EC" id="5.2.1.8" evidence="1"/>
<feature type="compositionally biased region" description="Low complexity" evidence="3">
    <location>
        <begin position="336"/>
        <end position="350"/>
    </location>
</feature>
<feature type="coiled-coil region" evidence="2">
    <location>
        <begin position="498"/>
        <end position="546"/>
    </location>
</feature>
<dbReference type="eggNOG" id="ENOG502QPHT">
    <property type="taxonomic scope" value="Eukaryota"/>
</dbReference>
<dbReference type="AlphaFoldDB" id="K3X3M1"/>
<accession>K3X3M1</accession>
<feature type="region of interest" description="Disordered" evidence="3">
    <location>
        <begin position="293"/>
        <end position="361"/>
    </location>
</feature>
<evidence type="ECO:0000256" key="3">
    <source>
        <dbReference type="SAM" id="MobiDB-lite"/>
    </source>
</evidence>
<keyword evidence="1" id="KW-0413">Isomerase</keyword>
<proteinExistence type="predicted"/>
<comment type="catalytic activity">
    <reaction evidence="1">
        <text>[protein]-peptidylproline (omega=180) = [protein]-peptidylproline (omega=0)</text>
        <dbReference type="Rhea" id="RHEA:16237"/>
        <dbReference type="Rhea" id="RHEA-COMP:10747"/>
        <dbReference type="Rhea" id="RHEA-COMP:10748"/>
        <dbReference type="ChEBI" id="CHEBI:83833"/>
        <dbReference type="ChEBI" id="CHEBI:83834"/>
        <dbReference type="EC" id="5.2.1.8"/>
    </reaction>
</comment>
<evidence type="ECO:0000313" key="6">
    <source>
        <dbReference type="Proteomes" id="UP000019132"/>
    </source>
</evidence>
<dbReference type="VEuPathDB" id="FungiDB:PYU1_G011794"/>
<evidence type="ECO:0000256" key="1">
    <source>
        <dbReference type="PROSITE-ProRule" id="PRU00277"/>
    </source>
</evidence>
<dbReference type="InterPro" id="IPR046357">
    <property type="entry name" value="PPIase_dom_sf"/>
</dbReference>
<dbReference type="GO" id="GO:0003755">
    <property type="term" value="F:peptidyl-prolyl cis-trans isomerase activity"/>
    <property type="evidence" value="ECO:0007669"/>
    <property type="project" value="UniProtKB-KW"/>
</dbReference>
<dbReference type="STRING" id="431595.K3X3M1"/>
<name>K3X3M1_GLOUD</name>
<reference evidence="6" key="1">
    <citation type="journal article" date="2010" name="Genome Biol.">
        <title>Genome sequence of the necrotrophic plant pathogen Pythium ultimum reveals original pathogenicity mechanisms and effector repertoire.</title>
        <authorList>
            <person name="Levesque C.A."/>
            <person name="Brouwer H."/>
            <person name="Cano L."/>
            <person name="Hamilton J.P."/>
            <person name="Holt C."/>
            <person name="Huitema E."/>
            <person name="Raffaele S."/>
            <person name="Robideau G.P."/>
            <person name="Thines M."/>
            <person name="Win J."/>
            <person name="Zerillo M.M."/>
            <person name="Beakes G.W."/>
            <person name="Boore J.L."/>
            <person name="Busam D."/>
            <person name="Dumas B."/>
            <person name="Ferriera S."/>
            <person name="Fuerstenberg S.I."/>
            <person name="Gachon C.M."/>
            <person name="Gaulin E."/>
            <person name="Govers F."/>
            <person name="Grenville-Briggs L."/>
            <person name="Horner N."/>
            <person name="Hostetler J."/>
            <person name="Jiang R.H."/>
            <person name="Johnson J."/>
            <person name="Krajaejun T."/>
            <person name="Lin H."/>
            <person name="Meijer H.J."/>
            <person name="Moore B."/>
            <person name="Morris P."/>
            <person name="Phuntmart V."/>
            <person name="Puiu D."/>
            <person name="Shetty J."/>
            <person name="Stajich J.E."/>
            <person name="Tripathy S."/>
            <person name="Wawra S."/>
            <person name="van West P."/>
            <person name="Whitty B.R."/>
            <person name="Coutinho P.M."/>
            <person name="Henrissat B."/>
            <person name="Martin F."/>
            <person name="Thomas P.D."/>
            <person name="Tyler B.M."/>
            <person name="De Vries R.P."/>
            <person name="Kamoun S."/>
            <person name="Yandell M."/>
            <person name="Tisserat N."/>
            <person name="Buell C.R."/>
        </authorList>
    </citation>
    <scope>NUCLEOTIDE SEQUENCE</scope>
    <source>
        <strain evidence="6">DAOM:BR144</strain>
    </source>
</reference>
<dbReference type="InParanoid" id="K3X3M1"/>
<dbReference type="PANTHER" id="PTHR44927">
    <property type="entry name" value="FK506-BINDING PROTEIN 15"/>
    <property type="match status" value="1"/>
</dbReference>
<reference evidence="6" key="2">
    <citation type="submission" date="2010-04" db="EMBL/GenBank/DDBJ databases">
        <authorList>
            <person name="Buell R."/>
            <person name="Hamilton J."/>
            <person name="Hostetler J."/>
        </authorList>
    </citation>
    <scope>NUCLEOTIDE SEQUENCE [LARGE SCALE GENOMIC DNA]</scope>
    <source>
        <strain evidence="6">DAOM:BR144</strain>
    </source>
</reference>
<evidence type="ECO:0000313" key="5">
    <source>
        <dbReference type="EnsemblProtists" id="PYU1_T011820"/>
    </source>
</evidence>
<evidence type="ECO:0000256" key="2">
    <source>
        <dbReference type="SAM" id="Coils"/>
    </source>
</evidence>
<dbReference type="Proteomes" id="UP000019132">
    <property type="component" value="Unassembled WGS sequence"/>
</dbReference>
<dbReference type="InterPro" id="IPR001179">
    <property type="entry name" value="PPIase_FKBP_dom"/>
</dbReference>
<feature type="domain" description="PPIase FKBP-type" evidence="4">
    <location>
        <begin position="202"/>
        <end position="280"/>
    </location>
</feature>
<dbReference type="Gene3D" id="3.10.50.40">
    <property type="match status" value="1"/>
</dbReference>
<dbReference type="Pfam" id="PF00254">
    <property type="entry name" value="FKBP_C"/>
    <property type="match status" value="1"/>
</dbReference>
<dbReference type="EMBL" id="GL376637">
    <property type="status" value="NOT_ANNOTATED_CDS"/>
    <property type="molecule type" value="Genomic_DNA"/>
</dbReference>
<feature type="compositionally biased region" description="Low complexity" evidence="3">
    <location>
        <begin position="299"/>
        <end position="325"/>
    </location>
</feature>
<keyword evidence="2" id="KW-0175">Coiled coil</keyword>
<keyword evidence="1" id="KW-0697">Rotamase</keyword>